<feature type="compositionally biased region" description="Basic and acidic residues" evidence="1">
    <location>
        <begin position="151"/>
        <end position="169"/>
    </location>
</feature>
<feature type="signal peptide" evidence="2">
    <location>
        <begin position="1"/>
        <end position="24"/>
    </location>
</feature>
<keyword evidence="2" id="KW-0732">Signal</keyword>
<evidence type="ECO:0000256" key="1">
    <source>
        <dbReference type="SAM" id="MobiDB-lite"/>
    </source>
</evidence>
<feature type="chain" id="PRO_5036743106" evidence="2">
    <location>
        <begin position="25"/>
        <end position="249"/>
    </location>
</feature>
<accession>A0A915BV12</accession>
<feature type="compositionally biased region" description="Polar residues" evidence="1">
    <location>
        <begin position="65"/>
        <end position="88"/>
    </location>
</feature>
<reference evidence="4" key="1">
    <citation type="submission" date="2022-11" db="UniProtKB">
        <authorList>
            <consortium name="WormBaseParasite"/>
        </authorList>
    </citation>
    <scope>IDENTIFICATION</scope>
</reference>
<feature type="region of interest" description="Disordered" evidence="1">
    <location>
        <begin position="27"/>
        <end position="249"/>
    </location>
</feature>
<organism evidence="3 4">
    <name type="scientific">Parascaris univalens</name>
    <name type="common">Nematode worm</name>
    <dbReference type="NCBI Taxonomy" id="6257"/>
    <lineage>
        <taxon>Eukaryota</taxon>
        <taxon>Metazoa</taxon>
        <taxon>Ecdysozoa</taxon>
        <taxon>Nematoda</taxon>
        <taxon>Chromadorea</taxon>
        <taxon>Rhabditida</taxon>
        <taxon>Spirurina</taxon>
        <taxon>Ascaridomorpha</taxon>
        <taxon>Ascaridoidea</taxon>
        <taxon>Ascarididae</taxon>
        <taxon>Parascaris</taxon>
    </lineage>
</organism>
<sequence>MSAVTLALAIIIVILLYLLLKKYGSEAPSASSSKTSVESLAEKNRYTEEQRKRIKSEQLTKESSTKIAGSKEATSTKAIGSKESNIGSDENRGKKDTALESQVSTAQRTDPDFSTVPKTKSKGDSAAGKGGEADLSTPKLKSKEGIPMSNTKDKFKEKVAEADLLTAKEKSKRGTTGSELSAAKKSKDGTARDLSPAKRNAQEGNSKEWGPMGKQKMRQVPPWKMEGEVYYPPNFWMEEKRTRQSNRRN</sequence>
<keyword evidence="3" id="KW-1185">Reference proteome</keyword>
<feature type="compositionally biased region" description="Basic and acidic residues" evidence="1">
    <location>
        <begin position="40"/>
        <end position="64"/>
    </location>
</feature>
<feature type="compositionally biased region" description="Basic and acidic residues" evidence="1">
    <location>
        <begin position="89"/>
        <end position="98"/>
    </location>
</feature>
<dbReference type="Proteomes" id="UP000887569">
    <property type="component" value="Unplaced"/>
</dbReference>
<feature type="compositionally biased region" description="Low complexity" evidence="1">
    <location>
        <begin position="27"/>
        <end position="39"/>
    </location>
</feature>
<dbReference type="WBParaSite" id="PgR062_g031_t02">
    <property type="protein sequence ID" value="PgR062_g031_t02"/>
    <property type="gene ID" value="PgR062_g031"/>
</dbReference>
<evidence type="ECO:0000313" key="4">
    <source>
        <dbReference type="WBParaSite" id="PgR062_g031_t02"/>
    </source>
</evidence>
<proteinExistence type="predicted"/>
<evidence type="ECO:0000313" key="3">
    <source>
        <dbReference type="Proteomes" id="UP000887569"/>
    </source>
</evidence>
<dbReference type="AlphaFoldDB" id="A0A915BV12"/>
<protein>
    <submittedName>
        <fullName evidence="4">Uncharacterized protein</fullName>
    </submittedName>
</protein>
<name>A0A915BV12_PARUN</name>
<evidence type="ECO:0000256" key="2">
    <source>
        <dbReference type="SAM" id="SignalP"/>
    </source>
</evidence>
<feature type="compositionally biased region" description="Polar residues" evidence="1">
    <location>
        <begin position="99"/>
        <end position="108"/>
    </location>
</feature>